<reference evidence="1" key="1">
    <citation type="submission" date="2021-12" db="EMBL/GenBank/DDBJ databases">
        <authorList>
            <person name="Zaccaron A."/>
            <person name="Stergiopoulos I."/>
        </authorList>
    </citation>
    <scope>NUCLEOTIDE SEQUENCE</scope>
    <source>
        <strain evidence="1">Race5_Kim</strain>
    </source>
</reference>
<name>A0A9Q8UR55_PASFU</name>
<dbReference type="RefSeq" id="XP_047763769.1">
    <property type="nucleotide sequence ID" value="XM_047906141.1"/>
</dbReference>
<sequence length="115" mass="13034">MGFISSLLNFYTSYLDLVSTAYEVSPSLQKERKNRRKSKRKIDKKCHLGTCIQHQDEKKCSPEHNCAPPTAAAPDWICPGAYYAQRARLVRYHRVRRTNRTTTGALVSRGLGGCC</sequence>
<gene>
    <name evidence="1" type="ORF">CLAFUR5_06993</name>
</gene>
<organism evidence="1 2">
    <name type="scientific">Passalora fulva</name>
    <name type="common">Tomato leaf mold</name>
    <name type="synonym">Cladosporium fulvum</name>
    <dbReference type="NCBI Taxonomy" id="5499"/>
    <lineage>
        <taxon>Eukaryota</taxon>
        <taxon>Fungi</taxon>
        <taxon>Dikarya</taxon>
        <taxon>Ascomycota</taxon>
        <taxon>Pezizomycotina</taxon>
        <taxon>Dothideomycetes</taxon>
        <taxon>Dothideomycetidae</taxon>
        <taxon>Mycosphaerellales</taxon>
        <taxon>Mycosphaerellaceae</taxon>
        <taxon>Fulvia</taxon>
    </lineage>
</organism>
<evidence type="ECO:0000313" key="1">
    <source>
        <dbReference type="EMBL" id="UJO19403.1"/>
    </source>
</evidence>
<keyword evidence="2" id="KW-1185">Reference proteome</keyword>
<evidence type="ECO:0000313" key="2">
    <source>
        <dbReference type="Proteomes" id="UP000756132"/>
    </source>
</evidence>
<dbReference type="KEGG" id="ffu:CLAFUR5_06993"/>
<dbReference type="AlphaFoldDB" id="A0A9Q8UR55"/>
<protein>
    <submittedName>
        <fullName evidence="1">Uncharacterized protein</fullName>
    </submittedName>
</protein>
<reference evidence="1" key="2">
    <citation type="journal article" date="2022" name="Microb. Genom.">
        <title>A chromosome-scale genome assembly of the tomato pathogen Cladosporium fulvum reveals a compartmentalized genome architecture and the presence of a dispensable chromosome.</title>
        <authorList>
            <person name="Zaccaron A.Z."/>
            <person name="Chen L.H."/>
            <person name="Samaras A."/>
            <person name="Stergiopoulos I."/>
        </authorList>
    </citation>
    <scope>NUCLEOTIDE SEQUENCE</scope>
    <source>
        <strain evidence="1">Race5_Kim</strain>
    </source>
</reference>
<dbReference type="GeneID" id="71986871"/>
<dbReference type="EMBL" id="CP090168">
    <property type="protein sequence ID" value="UJO19403.1"/>
    <property type="molecule type" value="Genomic_DNA"/>
</dbReference>
<proteinExistence type="predicted"/>
<accession>A0A9Q8UR55</accession>
<dbReference type="Proteomes" id="UP000756132">
    <property type="component" value="Chromosome 6"/>
</dbReference>